<dbReference type="AlphaFoldDB" id="W1PBI4"/>
<protein>
    <recommendedName>
        <fullName evidence="6">SCP domain-containing protein</fullName>
    </recommendedName>
</protein>
<dbReference type="CDD" id="cd05381">
    <property type="entry name" value="CAP_PR-1"/>
    <property type="match status" value="1"/>
</dbReference>
<dbReference type="OMA" id="ENIAWAE"/>
<name>W1PBI4_AMBTC</name>
<evidence type="ECO:0000259" key="6">
    <source>
        <dbReference type="SMART" id="SM00198"/>
    </source>
</evidence>
<evidence type="ECO:0000256" key="5">
    <source>
        <dbReference type="ARBA" id="ARBA00023265"/>
    </source>
</evidence>
<dbReference type="InterPro" id="IPR035940">
    <property type="entry name" value="CAP_sf"/>
</dbReference>
<dbReference type="HOGENOM" id="CLU_035730_8_1_1"/>
<dbReference type="InterPro" id="IPR014044">
    <property type="entry name" value="CAP_dom"/>
</dbReference>
<dbReference type="Pfam" id="PF00188">
    <property type="entry name" value="CAP"/>
    <property type="match status" value="1"/>
</dbReference>
<dbReference type="InterPro" id="IPR002413">
    <property type="entry name" value="V5_allergen-like"/>
</dbReference>
<sequence>MISQFLVPQNKIRAQVGLPPLKWSTKLANYAKWWANQRRRGCALIHSNGKYGENIFWGGGKSWGPADAVKTWASEKVYYNHQRNSCQSYEECGHYTQMVWRKSLMVGCARVICNSGDTFITCNYDPPGNYFGEQPY</sequence>
<evidence type="ECO:0000313" key="7">
    <source>
        <dbReference type="EMBL" id="ERN07262.1"/>
    </source>
</evidence>
<keyword evidence="5" id="KW-0568">Pathogenesis-related protein</keyword>
<dbReference type="Gene3D" id="3.40.33.10">
    <property type="entry name" value="CAP"/>
    <property type="match status" value="1"/>
</dbReference>
<gene>
    <name evidence="7" type="ORF">AMTR_s00019p00199400</name>
</gene>
<reference evidence="8" key="1">
    <citation type="journal article" date="2013" name="Science">
        <title>The Amborella genome and the evolution of flowering plants.</title>
        <authorList>
            <consortium name="Amborella Genome Project"/>
        </authorList>
    </citation>
    <scope>NUCLEOTIDE SEQUENCE [LARGE SCALE GENOMIC DNA]</scope>
</reference>
<dbReference type="OrthoDB" id="337038at2759"/>
<feature type="domain" description="SCP" evidence="6">
    <location>
        <begin position="2"/>
        <end position="132"/>
    </location>
</feature>
<dbReference type="STRING" id="13333.W1PBI4"/>
<keyword evidence="5" id="KW-0611">Plant defense</keyword>
<dbReference type="FunFam" id="3.40.33.10:FF:000006">
    <property type="entry name" value="Putative pathogenesis-related protein 1"/>
    <property type="match status" value="1"/>
</dbReference>
<dbReference type="SMART" id="SM00198">
    <property type="entry name" value="SCP"/>
    <property type="match status" value="1"/>
</dbReference>
<dbReference type="eggNOG" id="KOG3017">
    <property type="taxonomic scope" value="Eukaryota"/>
</dbReference>
<evidence type="ECO:0000256" key="2">
    <source>
        <dbReference type="ARBA" id="ARBA00009923"/>
    </source>
</evidence>
<evidence type="ECO:0000313" key="8">
    <source>
        <dbReference type="Proteomes" id="UP000017836"/>
    </source>
</evidence>
<dbReference type="EMBL" id="KI393807">
    <property type="protein sequence ID" value="ERN07262.1"/>
    <property type="molecule type" value="Genomic_DNA"/>
</dbReference>
<dbReference type="PROSITE" id="PS01010">
    <property type="entry name" value="CRISP_2"/>
    <property type="match status" value="1"/>
</dbReference>
<evidence type="ECO:0000256" key="4">
    <source>
        <dbReference type="ARBA" id="ARBA00023157"/>
    </source>
</evidence>
<dbReference type="GO" id="GO:0098542">
    <property type="term" value="P:defense response to other organism"/>
    <property type="evidence" value="ECO:0007669"/>
    <property type="project" value="UniProtKB-ARBA"/>
</dbReference>
<organism evidence="7 8">
    <name type="scientific">Amborella trichopoda</name>
    <dbReference type="NCBI Taxonomy" id="13333"/>
    <lineage>
        <taxon>Eukaryota</taxon>
        <taxon>Viridiplantae</taxon>
        <taxon>Streptophyta</taxon>
        <taxon>Embryophyta</taxon>
        <taxon>Tracheophyta</taxon>
        <taxon>Spermatophyta</taxon>
        <taxon>Magnoliopsida</taxon>
        <taxon>Amborellales</taxon>
        <taxon>Amborellaceae</taxon>
        <taxon>Amborella</taxon>
    </lineage>
</organism>
<evidence type="ECO:0000256" key="1">
    <source>
        <dbReference type="ARBA" id="ARBA00003143"/>
    </source>
</evidence>
<dbReference type="SUPFAM" id="SSF55797">
    <property type="entry name" value="PR-1-like"/>
    <property type="match status" value="1"/>
</dbReference>
<accession>W1PBI4</accession>
<comment type="function">
    <text evidence="1">Probably involved in the defense reaction of plants against pathogens.</text>
</comment>
<dbReference type="InterPro" id="IPR001283">
    <property type="entry name" value="CRISP-related"/>
</dbReference>
<dbReference type="PROSITE" id="PS01009">
    <property type="entry name" value="CRISP_1"/>
    <property type="match status" value="1"/>
</dbReference>
<dbReference type="Proteomes" id="UP000017836">
    <property type="component" value="Unassembled WGS sequence"/>
</dbReference>
<dbReference type="Gramene" id="ERN07262">
    <property type="protein sequence ID" value="ERN07262"/>
    <property type="gene ID" value="AMTR_s00019p00199400"/>
</dbReference>
<keyword evidence="8" id="KW-1185">Reference proteome</keyword>
<dbReference type="GO" id="GO:0005615">
    <property type="term" value="C:extracellular space"/>
    <property type="evidence" value="ECO:0000318"/>
    <property type="project" value="GO_Central"/>
</dbReference>
<proteinExistence type="inferred from homology"/>
<keyword evidence="4" id="KW-1015">Disulfide bond</keyword>
<comment type="similarity">
    <text evidence="2">Belongs to the CRISP family.</text>
</comment>
<evidence type="ECO:0000256" key="3">
    <source>
        <dbReference type="ARBA" id="ARBA00022729"/>
    </source>
</evidence>
<dbReference type="PRINTS" id="PR00838">
    <property type="entry name" value="V5ALLERGEN"/>
</dbReference>
<dbReference type="InterPro" id="IPR018244">
    <property type="entry name" value="Allrgn_V5/Tpx1_CS"/>
</dbReference>
<dbReference type="PANTHER" id="PTHR10334">
    <property type="entry name" value="CYSTEINE-RICH SECRETORY PROTEIN-RELATED"/>
    <property type="match status" value="1"/>
</dbReference>
<dbReference type="KEGG" id="atr:18435479"/>
<keyword evidence="3" id="KW-0732">Signal</keyword>
<dbReference type="PRINTS" id="PR00837">
    <property type="entry name" value="V5TPXLIKE"/>
</dbReference>